<dbReference type="EMBL" id="UINC01183138">
    <property type="protein sequence ID" value="SVD93731.1"/>
    <property type="molecule type" value="Genomic_DNA"/>
</dbReference>
<sequence>MRVIHHLIITTLFLTNLFGTIPNKKTHLEDELDNKYNQTMNSRVNTSNSYFNGNEWHSAVVNDGQWASYLGTNDGSGGVWPRGSNKSVIYNAGLWIGFIDDDGSYRMAGAEYGSDFRPGPYGNLDWESNNDYRVYKVNRWDDATDTD</sequence>
<proteinExistence type="predicted"/>
<evidence type="ECO:0000313" key="1">
    <source>
        <dbReference type="EMBL" id="SVD93731.1"/>
    </source>
</evidence>
<dbReference type="AlphaFoldDB" id="A0A382ZE21"/>
<name>A0A382ZE21_9ZZZZ</name>
<feature type="non-terminal residue" evidence="1">
    <location>
        <position position="147"/>
    </location>
</feature>
<accession>A0A382ZE21</accession>
<gene>
    <name evidence="1" type="ORF">METZ01_LOCUS446585</name>
</gene>
<protein>
    <submittedName>
        <fullName evidence="1">Uncharacterized protein</fullName>
    </submittedName>
</protein>
<organism evidence="1">
    <name type="scientific">marine metagenome</name>
    <dbReference type="NCBI Taxonomy" id="408172"/>
    <lineage>
        <taxon>unclassified sequences</taxon>
        <taxon>metagenomes</taxon>
        <taxon>ecological metagenomes</taxon>
    </lineage>
</organism>
<reference evidence="1" key="1">
    <citation type="submission" date="2018-05" db="EMBL/GenBank/DDBJ databases">
        <authorList>
            <person name="Lanie J.A."/>
            <person name="Ng W.-L."/>
            <person name="Kazmierczak K.M."/>
            <person name="Andrzejewski T.M."/>
            <person name="Davidsen T.M."/>
            <person name="Wayne K.J."/>
            <person name="Tettelin H."/>
            <person name="Glass J.I."/>
            <person name="Rusch D."/>
            <person name="Podicherti R."/>
            <person name="Tsui H.-C.T."/>
            <person name="Winkler M.E."/>
        </authorList>
    </citation>
    <scope>NUCLEOTIDE SEQUENCE</scope>
</reference>